<feature type="transmembrane region" description="Helical" evidence="10">
    <location>
        <begin position="251"/>
        <end position="271"/>
    </location>
</feature>
<feature type="transmembrane region" description="Helical" evidence="10">
    <location>
        <begin position="192"/>
        <end position="214"/>
    </location>
</feature>
<keyword evidence="6 10" id="KW-0472">Membrane</keyword>
<evidence type="ECO:0000256" key="3">
    <source>
        <dbReference type="ARBA" id="ARBA00022475"/>
    </source>
</evidence>
<dbReference type="PANTHER" id="PTHR28259">
    <property type="entry name" value="FLUORIDE EXPORT PROTEIN 1-RELATED"/>
    <property type="match status" value="1"/>
</dbReference>
<feature type="transmembrane region" description="Helical" evidence="10">
    <location>
        <begin position="315"/>
        <end position="334"/>
    </location>
</feature>
<feature type="region of interest" description="Disordered" evidence="9">
    <location>
        <begin position="1"/>
        <end position="36"/>
    </location>
</feature>
<sequence>MSASVSDLTVEERAIQDEQETKEAERLDRPPAAPEHIPPAKVYQPLSFPVIALLMPGAVFGTLARLGLVALMTYDGNSVFPLVYAQAVGCLVIGITMRFKEPLGQLYAPLYTGITTGFCGSLTTFSSWQWDVFSAWINADGFHRGGFKNFLDGIGQSTITLSLSLASLAFGYNIAALIVPELPKPRLLRKPIRYGLSSVATLTYAATFLTYFLLPASVRHKATAALVFSFPGVLTRYLLSLTLNQRFRALPAGTLAANILGTSLLAAFHLIQRLNTPVSQNACSVLEGLIDGYCGCLTTISTFAAELRDLPGWKAVRYALVSWVLGQVVIVLIYGGPLWTGHVKETLTCTFQR</sequence>
<evidence type="ECO:0000256" key="7">
    <source>
        <dbReference type="ARBA" id="ARBA00035120"/>
    </source>
</evidence>
<evidence type="ECO:0000256" key="9">
    <source>
        <dbReference type="SAM" id="MobiDB-lite"/>
    </source>
</evidence>
<feature type="transmembrane region" description="Helical" evidence="10">
    <location>
        <begin position="159"/>
        <end position="180"/>
    </location>
</feature>
<keyword evidence="5 10" id="KW-1133">Transmembrane helix</keyword>
<feature type="transmembrane region" description="Helical" evidence="10">
    <location>
        <begin position="50"/>
        <end position="73"/>
    </location>
</feature>
<evidence type="ECO:0000313" key="12">
    <source>
        <dbReference type="Proteomes" id="UP000567179"/>
    </source>
</evidence>
<dbReference type="GO" id="GO:1903425">
    <property type="term" value="F:fluoride transmembrane transporter activity"/>
    <property type="evidence" value="ECO:0007669"/>
    <property type="project" value="TreeGrafter"/>
</dbReference>
<keyword evidence="3" id="KW-1003">Cell membrane</keyword>
<gene>
    <name evidence="11" type="ORF">D9619_000885</name>
</gene>
<feature type="transmembrane region" description="Helical" evidence="10">
    <location>
        <begin position="79"/>
        <end position="99"/>
    </location>
</feature>
<dbReference type="OrthoDB" id="409792at2759"/>
<evidence type="ECO:0000256" key="10">
    <source>
        <dbReference type="SAM" id="Phobius"/>
    </source>
</evidence>
<dbReference type="PANTHER" id="PTHR28259:SF1">
    <property type="entry name" value="FLUORIDE EXPORT PROTEIN 1-RELATED"/>
    <property type="match status" value="1"/>
</dbReference>
<organism evidence="11 12">
    <name type="scientific">Psilocybe cf. subviscida</name>
    <dbReference type="NCBI Taxonomy" id="2480587"/>
    <lineage>
        <taxon>Eukaryota</taxon>
        <taxon>Fungi</taxon>
        <taxon>Dikarya</taxon>
        <taxon>Basidiomycota</taxon>
        <taxon>Agaricomycotina</taxon>
        <taxon>Agaricomycetes</taxon>
        <taxon>Agaricomycetidae</taxon>
        <taxon>Agaricales</taxon>
        <taxon>Agaricineae</taxon>
        <taxon>Strophariaceae</taxon>
        <taxon>Psilocybe</taxon>
    </lineage>
</organism>
<dbReference type="GO" id="GO:0005886">
    <property type="term" value="C:plasma membrane"/>
    <property type="evidence" value="ECO:0007669"/>
    <property type="project" value="UniProtKB-SubCell"/>
</dbReference>
<comment type="subcellular location">
    <subcellularLocation>
        <location evidence="2">Cell membrane</location>
        <topology evidence="2">Multi-pass membrane protein</topology>
    </subcellularLocation>
</comment>
<evidence type="ECO:0000256" key="2">
    <source>
        <dbReference type="ARBA" id="ARBA00004651"/>
    </source>
</evidence>
<feature type="transmembrane region" description="Helical" evidence="10">
    <location>
        <begin position="220"/>
        <end position="239"/>
    </location>
</feature>
<keyword evidence="4 10" id="KW-0812">Transmembrane</keyword>
<proteinExistence type="inferred from homology"/>
<feature type="compositionally biased region" description="Basic and acidic residues" evidence="9">
    <location>
        <begin position="10"/>
        <end position="29"/>
    </location>
</feature>
<feature type="transmembrane region" description="Helical" evidence="10">
    <location>
        <begin position="106"/>
        <end position="128"/>
    </location>
</feature>
<comment type="caution">
    <text evidence="11">The sequence shown here is derived from an EMBL/GenBank/DDBJ whole genome shotgun (WGS) entry which is preliminary data.</text>
</comment>
<evidence type="ECO:0008006" key="13">
    <source>
        <dbReference type="Google" id="ProtNLM"/>
    </source>
</evidence>
<dbReference type="Pfam" id="PF02537">
    <property type="entry name" value="CRCB"/>
    <property type="match status" value="2"/>
</dbReference>
<keyword evidence="12" id="KW-1185">Reference proteome</keyword>
<evidence type="ECO:0000313" key="11">
    <source>
        <dbReference type="EMBL" id="KAF5322720.1"/>
    </source>
</evidence>
<comment type="similarity">
    <text evidence="7">Belongs to the fluoride channel Fluc/FEX (TC 1.A.43) family.</text>
</comment>
<protein>
    <recommendedName>
        <fullName evidence="13">CrcB-like protein-domain-containing protein</fullName>
    </recommendedName>
</protein>
<accession>A0A8H5F3R0</accession>
<comment type="catalytic activity">
    <reaction evidence="8">
        <text>fluoride(in) = fluoride(out)</text>
        <dbReference type="Rhea" id="RHEA:76159"/>
        <dbReference type="ChEBI" id="CHEBI:17051"/>
    </reaction>
    <physiologicalReaction direction="left-to-right" evidence="8">
        <dbReference type="Rhea" id="RHEA:76160"/>
    </physiologicalReaction>
</comment>
<evidence type="ECO:0000256" key="6">
    <source>
        <dbReference type="ARBA" id="ARBA00023136"/>
    </source>
</evidence>
<comment type="function">
    <text evidence="1">Fluoride channel required for the rapid expulsion of cytoplasmic fluoride.</text>
</comment>
<evidence type="ECO:0000256" key="8">
    <source>
        <dbReference type="ARBA" id="ARBA00035585"/>
    </source>
</evidence>
<dbReference type="EMBL" id="JAACJJ010000028">
    <property type="protein sequence ID" value="KAF5322720.1"/>
    <property type="molecule type" value="Genomic_DNA"/>
</dbReference>
<dbReference type="InterPro" id="IPR003691">
    <property type="entry name" value="FluC"/>
</dbReference>
<dbReference type="Proteomes" id="UP000567179">
    <property type="component" value="Unassembled WGS sequence"/>
</dbReference>
<evidence type="ECO:0000256" key="4">
    <source>
        <dbReference type="ARBA" id="ARBA00022692"/>
    </source>
</evidence>
<name>A0A8H5F3R0_9AGAR</name>
<dbReference type="AlphaFoldDB" id="A0A8H5F3R0"/>
<evidence type="ECO:0000256" key="5">
    <source>
        <dbReference type="ARBA" id="ARBA00022989"/>
    </source>
</evidence>
<evidence type="ECO:0000256" key="1">
    <source>
        <dbReference type="ARBA" id="ARBA00002598"/>
    </source>
</evidence>
<reference evidence="11 12" key="1">
    <citation type="journal article" date="2020" name="ISME J.">
        <title>Uncovering the hidden diversity of litter-decomposition mechanisms in mushroom-forming fungi.</title>
        <authorList>
            <person name="Floudas D."/>
            <person name="Bentzer J."/>
            <person name="Ahren D."/>
            <person name="Johansson T."/>
            <person name="Persson P."/>
            <person name="Tunlid A."/>
        </authorList>
    </citation>
    <scope>NUCLEOTIDE SEQUENCE [LARGE SCALE GENOMIC DNA]</scope>
    <source>
        <strain evidence="11 12">CBS 101986</strain>
    </source>
</reference>